<feature type="region of interest" description="Disordered" evidence="1">
    <location>
        <begin position="521"/>
        <end position="621"/>
    </location>
</feature>
<sequence>MSAIYGEAIGKIVEEEREDLRLVAGKIIRTMALAGVAVASFWSHRWPAGDSSATFPTHSGPEWTENFQDFVGDLHEMTEHKSSSASELFYAMGIRTAEDLAYSNDNGPILLIVDRGITLIVPESPTRLAQFIDIPLEHVTSIIIRRTQINTDSGHATDLAQNELVLGLSREPWSYLLNAAEERANELAIAMRDADVAAQAVAAIECQRMPASQKVSTIQTLDVSKRPAAPSSEEQAAELVSQIVPDSVPVEAHPVQSLHRLSPEPAEAHVEAYEPSSDRMNLVLSPTVPAEKATAPRVTPSRSAASRTAAATPSTGRVHSEAPAPRPGAAMTALKEARSRRAADVKMIATPSTKRARVDAPATLPAAKRPKVSKRAAGASDGPSEEINVYDMPTSPATKKKPVSKSATKKGIAKPKSKPKPKSSSSASSRRSRKQTVRAATKSKKPAVESDAEDVMDVDYKSPQAAPAPVASSMKRVIRSAAAPDMTVEARRHRSAKPYTHPSDSPHETYEAFEEEVLALPADEEPGGGLSAPAVPAAAETAGPTPNSAAETPADAGESLDNAINIHSDPPVDDEFTDLSDLEEDKQPPAAVPQTVQPHQLRLPESAPDPARRVTRSASGNPLIDTARARKESIIAFDRRGPRNQGAGLSAVRSSSPVVKRDGRVDGGAVDAHPDIEMEDHVDGPFTNETPSPSQQRMLARRDDKTASQHPVSENPKSTNTLHTTSSTAPARMADPRVTSDLMEVGEDLQEAFGSMLHRTAKPHEDPTMTAETVNITAASATPAIIDLPTAHRSINPSEVEDNVSKSFGGAVGGMSEAHKTVNTKMLNPGAAIFHPSKNIPGMNVSSADDNISKSLSSSLDEHSDAHEDQVAVARMVNVTAPRTNAALIDLSTTKQPTISFAIDPGLSQAFKSRLNSSTTRSAPTTATRIFNVTALNTHTSAEDLSGVNQAIQSLATVRKRDTTQRTASTPQTAHRDSKKVRISPHTPEDVVYDMDTSVLDNTITAANRLRWDTPAPRSGSAHKVDRNGSPIPLIRTANNTPTGVLDAFVETMEGVGGGTDLHEGATFSVYEDHGYPHLTSPSPAHIHGSVSSPFKPYVACDGSEVDEQDYRTALRVRNPDIPALTTTANSAMDATLTRTTSLNMNINMEPFPHVMSSNTKPLPQPPQAESRAISGYASEYEVETVARRSAERRESDPFRGPSMGLGRDGMPGGETSFVRLIREKTGVHQTMQQEMAYNPNPRFESASAPACFYPAPPSNAPEEHETAGDATLEGAVGESQGSSTTSSSTTAVSSTAQAESMAWDSSLQAHQVAILEQLTAISHRLISHASATAGAVNDHVSDYARAGGAVVAAVHTEHEAERRASRVAAAAAQAEAGRRLAGLGVKLAGRLAAFRRA</sequence>
<evidence type="ECO:0000313" key="3">
    <source>
        <dbReference type="Proteomes" id="UP000016924"/>
    </source>
</evidence>
<feature type="compositionally biased region" description="Basic and acidic residues" evidence="1">
    <location>
        <begin position="672"/>
        <end position="683"/>
    </location>
</feature>
<dbReference type="OrthoDB" id="3937844at2759"/>
<feature type="region of interest" description="Disordered" evidence="1">
    <location>
        <begin position="1014"/>
        <end position="1035"/>
    </location>
</feature>
<feature type="compositionally biased region" description="Polar residues" evidence="1">
    <location>
        <begin position="708"/>
        <end position="729"/>
    </location>
</feature>
<dbReference type="RefSeq" id="XP_007781123.1">
    <property type="nucleotide sequence ID" value="XM_007782933.1"/>
</dbReference>
<reference evidence="3" key="1">
    <citation type="submission" date="2012-06" db="EMBL/GenBank/DDBJ databases">
        <title>The genome sequence of Coniosporium apollinis CBS 100218.</title>
        <authorList>
            <consortium name="The Broad Institute Genome Sequencing Platform"/>
            <person name="Cuomo C."/>
            <person name="Gorbushina A."/>
            <person name="Noack S."/>
            <person name="Walker B."/>
            <person name="Young S.K."/>
            <person name="Zeng Q."/>
            <person name="Gargeya S."/>
            <person name="Fitzgerald M."/>
            <person name="Haas B."/>
            <person name="Abouelleil A."/>
            <person name="Alvarado L."/>
            <person name="Arachchi H.M."/>
            <person name="Berlin A.M."/>
            <person name="Chapman S.B."/>
            <person name="Goldberg J."/>
            <person name="Griggs A."/>
            <person name="Gujja S."/>
            <person name="Hansen M."/>
            <person name="Howarth C."/>
            <person name="Imamovic A."/>
            <person name="Larimer J."/>
            <person name="McCowan C."/>
            <person name="Montmayeur A."/>
            <person name="Murphy C."/>
            <person name="Neiman D."/>
            <person name="Pearson M."/>
            <person name="Priest M."/>
            <person name="Roberts A."/>
            <person name="Saif S."/>
            <person name="Shea T."/>
            <person name="Sisk P."/>
            <person name="Sykes S."/>
            <person name="Wortman J."/>
            <person name="Nusbaum C."/>
            <person name="Birren B."/>
        </authorList>
    </citation>
    <scope>NUCLEOTIDE SEQUENCE [LARGE SCALE GENOMIC DNA]</scope>
    <source>
        <strain evidence="3">CBS 100218</strain>
    </source>
</reference>
<protein>
    <submittedName>
        <fullName evidence="2">Uncharacterized protein</fullName>
    </submittedName>
</protein>
<feature type="region of interest" description="Disordered" evidence="1">
    <location>
        <begin position="288"/>
        <end position="509"/>
    </location>
</feature>
<feature type="compositionally biased region" description="Basic and acidic residues" evidence="1">
    <location>
        <begin position="335"/>
        <end position="344"/>
    </location>
</feature>
<name>R7YVW2_CONA1</name>
<feature type="region of interest" description="Disordered" evidence="1">
    <location>
        <begin position="959"/>
        <end position="981"/>
    </location>
</feature>
<feature type="compositionally biased region" description="Basic residues" evidence="1">
    <location>
        <begin position="430"/>
        <end position="445"/>
    </location>
</feature>
<dbReference type="eggNOG" id="ENOG502T2J4">
    <property type="taxonomic scope" value="Eukaryota"/>
</dbReference>
<dbReference type="OMA" id="YVEEPAN"/>
<evidence type="ECO:0000256" key="1">
    <source>
        <dbReference type="SAM" id="MobiDB-lite"/>
    </source>
</evidence>
<gene>
    <name evidence="2" type="ORF">W97_05045</name>
</gene>
<feature type="region of interest" description="Disordered" evidence="1">
    <location>
        <begin position="1185"/>
        <end position="1214"/>
    </location>
</feature>
<organism evidence="2 3">
    <name type="scientific">Coniosporium apollinis (strain CBS 100218)</name>
    <name type="common">Rock-inhabiting black yeast</name>
    <dbReference type="NCBI Taxonomy" id="1168221"/>
    <lineage>
        <taxon>Eukaryota</taxon>
        <taxon>Fungi</taxon>
        <taxon>Dikarya</taxon>
        <taxon>Ascomycota</taxon>
        <taxon>Pezizomycotina</taxon>
        <taxon>Dothideomycetes</taxon>
        <taxon>Dothideomycetes incertae sedis</taxon>
        <taxon>Coniosporium</taxon>
    </lineage>
</organism>
<accession>R7YVW2</accession>
<dbReference type="GeneID" id="19902356"/>
<dbReference type="STRING" id="1168221.R7YVW2"/>
<feature type="compositionally biased region" description="Low complexity" evidence="1">
    <location>
        <begin position="295"/>
        <end position="315"/>
    </location>
</feature>
<feature type="region of interest" description="Disordered" evidence="1">
    <location>
        <begin position="638"/>
        <end position="735"/>
    </location>
</feature>
<feature type="compositionally biased region" description="Basic residues" evidence="1">
    <location>
        <begin position="398"/>
        <end position="421"/>
    </location>
</feature>
<dbReference type="Proteomes" id="UP000016924">
    <property type="component" value="Unassembled WGS sequence"/>
</dbReference>
<feature type="compositionally biased region" description="Basic and acidic residues" evidence="1">
    <location>
        <begin position="1185"/>
        <end position="1198"/>
    </location>
</feature>
<dbReference type="HOGENOM" id="CLU_254488_0_0_1"/>
<feature type="compositionally biased region" description="Low complexity" evidence="1">
    <location>
        <begin position="588"/>
        <end position="600"/>
    </location>
</feature>
<keyword evidence="3" id="KW-1185">Reference proteome</keyword>
<dbReference type="EMBL" id="JH767576">
    <property type="protein sequence ID" value="EON65806.1"/>
    <property type="molecule type" value="Genomic_DNA"/>
</dbReference>
<feature type="compositionally biased region" description="Acidic residues" evidence="1">
    <location>
        <begin position="571"/>
        <end position="584"/>
    </location>
</feature>
<feature type="compositionally biased region" description="Low complexity" evidence="1">
    <location>
        <begin position="462"/>
        <end position="473"/>
    </location>
</feature>
<feature type="region of interest" description="Disordered" evidence="1">
    <location>
        <begin position="1249"/>
        <end position="1269"/>
    </location>
</feature>
<evidence type="ECO:0000313" key="2">
    <source>
        <dbReference type="EMBL" id="EON65806.1"/>
    </source>
</evidence>
<feature type="compositionally biased region" description="Low complexity" evidence="1">
    <location>
        <begin position="531"/>
        <end position="544"/>
    </location>
</feature>
<feature type="compositionally biased region" description="Polar residues" evidence="1">
    <location>
        <begin position="687"/>
        <end position="697"/>
    </location>
</feature>
<proteinExistence type="predicted"/>